<sequence>MLDDDDDIEIIDGHSTPAVPKVTEPAKTTLKSIVKPKETSAPATDTKIPQLPSLPKKPDFCSSHKQTSSTLGGNLLGKSNSLGGNIFGKSDFFPAAVSSDKGSSTASGSKESSNSSFQVKPTASEASGSKPTSIPSFQTSTTKPVFNAVETITKFEFPDVTNTNLSYKSALDKESSTVSTEKPSLKQNFELPKKPTQPVSTKSTTESIISTKPLFNIPTLQSGINGSKDNVSIDVDVDEIDQVVRSSHEEHDTEMDNGGDSEKVDKANDTSSEFSGEFVFPDASSLAGADPELIKKVENADSHLYDSQFQF</sequence>
<protein>
    <submittedName>
        <fullName evidence="1">Unnamed protein product</fullName>
    </submittedName>
</protein>
<accession>A0ACB5T0K6</accession>
<evidence type="ECO:0000313" key="1">
    <source>
        <dbReference type="EMBL" id="GME78177.1"/>
    </source>
</evidence>
<reference evidence="1" key="1">
    <citation type="submission" date="2023-04" db="EMBL/GenBank/DDBJ databases">
        <title>Ambrosiozyma monospora NBRC 10751.</title>
        <authorList>
            <person name="Ichikawa N."/>
            <person name="Sato H."/>
            <person name="Tonouchi N."/>
        </authorList>
    </citation>
    <scope>NUCLEOTIDE SEQUENCE</scope>
    <source>
        <strain evidence="1">NBRC 10751</strain>
    </source>
</reference>
<dbReference type="EMBL" id="BSXS01002086">
    <property type="protein sequence ID" value="GME78177.1"/>
    <property type="molecule type" value="Genomic_DNA"/>
</dbReference>
<organism evidence="1 2">
    <name type="scientific">Ambrosiozyma monospora</name>
    <name type="common">Yeast</name>
    <name type="synonym">Endomycopsis monosporus</name>
    <dbReference type="NCBI Taxonomy" id="43982"/>
    <lineage>
        <taxon>Eukaryota</taxon>
        <taxon>Fungi</taxon>
        <taxon>Dikarya</taxon>
        <taxon>Ascomycota</taxon>
        <taxon>Saccharomycotina</taxon>
        <taxon>Pichiomycetes</taxon>
        <taxon>Pichiales</taxon>
        <taxon>Pichiaceae</taxon>
        <taxon>Ambrosiozyma</taxon>
    </lineage>
</organism>
<proteinExistence type="predicted"/>
<keyword evidence="2" id="KW-1185">Reference proteome</keyword>
<evidence type="ECO:0000313" key="2">
    <source>
        <dbReference type="Proteomes" id="UP001165064"/>
    </source>
</evidence>
<dbReference type="Proteomes" id="UP001165064">
    <property type="component" value="Unassembled WGS sequence"/>
</dbReference>
<gene>
    <name evidence="1" type="ORF">Amon02_000333700</name>
</gene>
<comment type="caution">
    <text evidence="1">The sequence shown here is derived from an EMBL/GenBank/DDBJ whole genome shotgun (WGS) entry which is preliminary data.</text>
</comment>
<name>A0ACB5T0K6_AMBMO</name>